<dbReference type="GO" id="GO:0003677">
    <property type="term" value="F:DNA binding"/>
    <property type="evidence" value="ECO:0007669"/>
    <property type="project" value="InterPro"/>
</dbReference>
<dbReference type="AlphaFoldDB" id="A0A5S5D9T2"/>
<dbReference type="PROSITE" id="PS50943">
    <property type="entry name" value="HTH_CROC1"/>
    <property type="match status" value="1"/>
</dbReference>
<proteinExistence type="predicted"/>
<dbReference type="Gene3D" id="1.10.260.40">
    <property type="entry name" value="lambda repressor-like DNA-binding domains"/>
    <property type="match status" value="1"/>
</dbReference>
<sequence>MLGNKNIKNMIIEILEREMSQLDYLLIEHVKSLREKKKWTQQVLSKKMGVAISFVSNVESLTERHKYSIRHLALLANAFKYKSVSKLFDFPTPTHDKVVLRIEVTKTVESKSKKSKIIKSELKEIILLDPLD</sequence>
<dbReference type="CDD" id="cd00093">
    <property type="entry name" value="HTH_XRE"/>
    <property type="match status" value="1"/>
</dbReference>
<gene>
    <name evidence="2" type="ORF">BC792_12057</name>
</gene>
<dbReference type="Proteomes" id="UP000325105">
    <property type="component" value="Unassembled WGS sequence"/>
</dbReference>
<reference evidence="2 3" key="1">
    <citation type="submission" date="2019-07" db="EMBL/GenBank/DDBJ databases">
        <title>Genomic Encyclopedia of Archaeal and Bacterial Type Strains, Phase II (KMG-II): from individual species to whole genera.</title>
        <authorList>
            <person name="Goeker M."/>
        </authorList>
    </citation>
    <scope>NUCLEOTIDE SEQUENCE [LARGE SCALE GENOMIC DNA]</scope>
    <source>
        <strain evidence="2 3">DSM 18850</strain>
    </source>
</reference>
<evidence type="ECO:0000313" key="2">
    <source>
        <dbReference type="EMBL" id="TYP91349.1"/>
    </source>
</evidence>
<dbReference type="Pfam" id="PF01381">
    <property type="entry name" value="HTH_3"/>
    <property type="match status" value="1"/>
</dbReference>
<protein>
    <submittedName>
        <fullName evidence="2">Helix-turn-helix protein</fullName>
    </submittedName>
</protein>
<accession>A0A5S5D9T2</accession>
<dbReference type="SMART" id="SM00530">
    <property type="entry name" value="HTH_XRE"/>
    <property type="match status" value="1"/>
</dbReference>
<dbReference type="SUPFAM" id="SSF47413">
    <property type="entry name" value="lambda repressor-like DNA-binding domains"/>
    <property type="match status" value="1"/>
</dbReference>
<evidence type="ECO:0000259" key="1">
    <source>
        <dbReference type="PROSITE" id="PS50943"/>
    </source>
</evidence>
<name>A0A5S5D9T2_9SPHI</name>
<organism evidence="2 3">
    <name type="scientific">Sphingobacterium allocomposti</name>
    <dbReference type="NCBI Taxonomy" id="415956"/>
    <lineage>
        <taxon>Bacteria</taxon>
        <taxon>Pseudomonadati</taxon>
        <taxon>Bacteroidota</taxon>
        <taxon>Sphingobacteriia</taxon>
        <taxon>Sphingobacteriales</taxon>
        <taxon>Sphingobacteriaceae</taxon>
        <taxon>Sphingobacterium</taxon>
    </lineage>
</organism>
<dbReference type="EMBL" id="VNHX01000020">
    <property type="protein sequence ID" value="TYP91349.1"/>
    <property type="molecule type" value="Genomic_DNA"/>
</dbReference>
<dbReference type="InterPro" id="IPR010982">
    <property type="entry name" value="Lambda_DNA-bd_dom_sf"/>
</dbReference>
<comment type="caution">
    <text evidence="2">The sequence shown here is derived from an EMBL/GenBank/DDBJ whole genome shotgun (WGS) entry which is preliminary data.</text>
</comment>
<dbReference type="OrthoDB" id="1258472at2"/>
<dbReference type="InterPro" id="IPR001387">
    <property type="entry name" value="Cro/C1-type_HTH"/>
</dbReference>
<keyword evidence="3" id="KW-1185">Reference proteome</keyword>
<feature type="domain" description="HTH cro/C1-type" evidence="1">
    <location>
        <begin position="30"/>
        <end position="87"/>
    </location>
</feature>
<evidence type="ECO:0000313" key="3">
    <source>
        <dbReference type="Proteomes" id="UP000325105"/>
    </source>
</evidence>